<reference evidence="2 3" key="1">
    <citation type="journal article" date="2016" name="Genome Biol. Evol.">
        <title>Divergent and convergent evolution of fungal pathogenicity.</title>
        <authorList>
            <person name="Shang Y."/>
            <person name="Xiao G."/>
            <person name="Zheng P."/>
            <person name="Cen K."/>
            <person name="Zhan S."/>
            <person name="Wang C."/>
        </authorList>
    </citation>
    <scope>NUCLEOTIDE SEQUENCE [LARGE SCALE GENOMIC DNA]</scope>
    <source>
        <strain evidence="2 3">RCEF 4871</strain>
    </source>
</reference>
<evidence type="ECO:0000313" key="3">
    <source>
        <dbReference type="Proteomes" id="UP000243498"/>
    </source>
</evidence>
<feature type="compositionally biased region" description="Polar residues" evidence="1">
    <location>
        <begin position="32"/>
        <end position="51"/>
    </location>
</feature>
<sequence length="89" mass="9896">MTEPSQSHSTTTTTSGNAPRRRSSGWMPAFESLQQQKNSQDAARRQSMSDQQAKGGIFSQFFHKYVTRAPFFASSEPYQPSLLSVIAAH</sequence>
<dbReference type="OrthoDB" id="4158609at2759"/>
<name>A0A167IR27_METRR</name>
<dbReference type="EMBL" id="AZHC01000003">
    <property type="protein sequence ID" value="OAA49349.1"/>
    <property type="molecule type" value="Genomic_DNA"/>
</dbReference>
<feature type="region of interest" description="Disordered" evidence="1">
    <location>
        <begin position="1"/>
        <end position="51"/>
    </location>
</feature>
<gene>
    <name evidence="2" type="ORF">NOR_01272</name>
</gene>
<keyword evidence="3" id="KW-1185">Reference proteome</keyword>
<dbReference type="AlphaFoldDB" id="A0A167IR27"/>
<evidence type="ECO:0000256" key="1">
    <source>
        <dbReference type="SAM" id="MobiDB-lite"/>
    </source>
</evidence>
<feature type="compositionally biased region" description="Low complexity" evidence="1">
    <location>
        <begin position="1"/>
        <end position="15"/>
    </location>
</feature>
<dbReference type="Proteomes" id="UP000243498">
    <property type="component" value="Unassembled WGS sequence"/>
</dbReference>
<proteinExistence type="predicted"/>
<organism evidence="2 3">
    <name type="scientific">Metarhizium rileyi (strain RCEF 4871)</name>
    <name type="common">Nomuraea rileyi</name>
    <dbReference type="NCBI Taxonomy" id="1649241"/>
    <lineage>
        <taxon>Eukaryota</taxon>
        <taxon>Fungi</taxon>
        <taxon>Dikarya</taxon>
        <taxon>Ascomycota</taxon>
        <taxon>Pezizomycotina</taxon>
        <taxon>Sordariomycetes</taxon>
        <taxon>Hypocreomycetidae</taxon>
        <taxon>Hypocreales</taxon>
        <taxon>Clavicipitaceae</taxon>
        <taxon>Metarhizium</taxon>
    </lineage>
</organism>
<comment type="caution">
    <text evidence="2">The sequence shown here is derived from an EMBL/GenBank/DDBJ whole genome shotgun (WGS) entry which is preliminary data.</text>
</comment>
<protein>
    <submittedName>
        <fullName evidence="2">Uncharacterized protein</fullName>
    </submittedName>
</protein>
<evidence type="ECO:0000313" key="2">
    <source>
        <dbReference type="EMBL" id="OAA49349.1"/>
    </source>
</evidence>
<accession>A0A167IR27</accession>